<dbReference type="RefSeq" id="XP_021876709.1">
    <property type="nucleotide sequence ID" value="XM_022027348.1"/>
</dbReference>
<sequence>MPNNHFVHRIPEAHTPATIIAVRTSRGKTHSKGDELIEYEYKETVKGFVDDDTTSEQARRAEIRAAKDGQVEAINVSKGQIIQDEATVLMEYKGCDHETRYTDICAECGKTGLPPEAQVNMTHDATSLSVSRSEAARLEKATVQRLVAEGKLSLIVDLDQTLIHATVGTAIDEWINSQGEMPKDIKMFPLPDSPTPYYIKLRPHLEIFLKEVSRAYELHIYTMGTRNYAAAVANVIDPEGRYFSQRILSRDENSHMTQKSIQRLFPCDDSMVVVIDDRADVWRNSPNLVKVHPYEYFIGTGDINAAHLPKQGTPVKSDSAPSAESAKESIDSLETSKAVPQSTDKSSPDANTSAETKPVVPPNTDIANKAQKPKAPVLDDNDDELKRVSNILMDIHEQFFDVMENHNAGYTKEAPDVKKIITNMKRRVLQGVHLVFSSVIPLGQDPQRADIWRHAQHFGAACSHDIRSSVTHVVAAKPGTAKVNKARQNKKIHIVRPEWLYDSIAKFQKQDESKYLLLGDAGKSTSTATTPQSQAEGGEDTGLDDDSIDDEDQGGISEGMDENHNPLSIDKAVINEHLKAMNWGDLEKEIEDEVGDDLDESEFDSDTSNAQSDASTDGGKSPLVKLKRTRIPRKSGLGTSVTYGDGTNSSSSSDDEGNNHISARDELMLDGLKKVAEGRESEESDGEIDYENGSDSDGDDGNDSQDNGSDIGQPARPKKRRRLSYESKTRGDNDDENGAIHQGGAEADDEGNMDYSRQQPEDEDEDDDVFLSNLENDLEAQLNED</sequence>
<dbReference type="InterPro" id="IPR036420">
    <property type="entry name" value="BRCT_dom_sf"/>
</dbReference>
<feature type="region of interest" description="Disordered" evidence="7">
    <location>
        <begin position="523"/>
        <end position="566"/>
    </location>
</feature>
<dbReference type="InterPro" id="IPR004274">
    <property type="entry name" value="FCP1_dom"/>
</dbReference>
<dbReference type="SMART" id="SM00292">
    <property type="entry name" value="BRCT"/>
    <property type="match status" value="1"/>
</dbReference>
<dbReference type="Gene3D" id="3.40.50.10190">
    <property type="entry name" value="BRCT domain"/>
    <property type="match status" value="1"/>
</dbReference>
<feature type="region of interest" description="Disordered" evidence="7">
    <location>
        <begin position="598"/>
        <end position="767"/>
    </location>
</feature>
<keyword evidence="3 6" id="KW-0539">Nucleus</keyword>
<keyword evidence="2 6" id="KW-0378">Hydrolase</keyword>
<dbReference type="STRING" id="64571.A0A1Y2G9A8"/>
<feature type="domain" description="FCP1 homology" evidence="9">
    <location>
        <begin position="147"/>
        <end position="315"/>
    </location>
</feature>
<comment type="subcellular location">
    <subcellularLocation>
        <location evidence="1 6">Nucleus</location>
    </subcellularLocation>
</comment>
<comment type="function">
    <text evidence="6">This promotes the activity of RNA polymerase II.</text>
</comment>
<evidence type="ECO:0000259" key="9">
    <source>
        <dbReference type="PROSITE" id="PS50969"/>
    </source>
</evidence>
<evidence type="ECO:0000256" key="5">
    <source>
        <dbReference type="ARBA" id="ARBA00048336"/>
    </source>
</evidence>
<keyword evidence="11" id="KW-1185">Reference proteome</keyword>
<dbReference type="PANTHER" id="PTHR23081:SF36">
    <property type="entry name" value="RNA POLYMERASE II SUBUNIT A C-TERMINAL DOMAIN PHOSPHATASE"/>
    <property type="match status" value="1"/>
</dbReference>
<evidence type="ECO:0000256" key="3">
    <source>
        <dbReference type="ARBA" id="ARBA00023242"/>
    </source>
</evidence>
<dbReference type="Proteomes" id="UP000193648">
    <property type="component" value="Unassembled WGS sequence"/>
</dbReference>
<dbReference type="CDD" id="cd17729">
    <property type="entry name" value="BRCT_CTDP1"/>
    <property type="match status" value="1"/>
</dbReference>
<feature type="compositionally biased region" description="Acidic residues" evidence="7">
    <location>
        <begin position="537"/>
        <end position="553"/>
    </location>
</feature>
<dbReference type="AlphaFoldDB" id="A0A1Y2G9A8"/>
<proteinExistence type="predicted"/>
<evidence type="ECO:0000313" key="10">
    <source>
        <dbReference type="EMBL" id="ORZ04712.1"/>
    </source>
</evidence>
<feature type="region of interest" description="Disordered" evidence="7">
    <location>
        <begin position="308"/>
        <end position="382"/>
    </location>
</feature>
<evidence type="ECO:0000256" key="1">
    <source>
        <dbReference type="ARBA" id="ARBA00004123"/>
    </source>
</evidence>
<feature type="domain" description="BRCT" evidence="8">
    <location>
        <begin position="424"/>
        <end position="517"/>
    </location>
</feature>
<feature type="compositionally biased region" description="Basic and acidic residues" evidence="7">
    <location>
        <begin position="662"/>
        <end position="681"/>
    </location>
</feature>
<evidence type="ECO:0000256" key="2">
    <source>
        <dbReference type="ARBA" id="ARBA00022801"/>
    </source>
</evidence>
<comment type="caution">
    <text evidence="10">The sequence shown here is derived from an EMBL/GenBank/DDBJ whole genome shotgun (WGS) entry which is preliminary data.</text>
</comment>
<dbReference type="InterPro" id="IPR036412">
    <property type="entry name" value="HAD-like_sf"/>
</dbReference>
<dbReference type="Gene3D" id="1.10.287.10">
    <property type="entry name" value="S15/NS1, RNA-binding"/>
    <property type="match status" value="1"/>
</dbReference>
<dbReference type="PROSITE" id="PS50969">
    <property type="entry name" value="FCP1"/>
    <property type="match status" value="1"/>
</dbReference>
<dbReference type="NCBIfam" id="TIGR02250">
    <property type="entry name" value="FCP1_euk"/>
    <property type="match status" value="1"/>
</dbReference>
<dbReference type="InParanoid" id="A0A1Y2G9A8"/>
<gene>
    <name evidence="10" type="ORF">BCR41DRAFT_382185</name>
</gene>
<feature type="compositionally biased region" description="Acidic residues" evidence="7">
    <location>
        <begin position="682"/>
        <end position="703"/>
    </location>
</feature>
<feature type="compositionally biased region" description="Low complexity" evidence="7">
    <location>
        <begin position="524"/>
        <end position="535"/>
    </location>
</feature>
<dbReference type="GeneID" id="33569191"/>
<feature type="compositionally biased region" description="Polar residues" evidence="7">
    <location>
        <begin position="606"/>
        <end position="615"/>
    </location>
</feature>
<feature type="compositionally biased region" description="Polar residues" evidence="7">
    <location>
        <begin position="332"/>
        <end position="355"/>
    </location>
</feature>
<dbReference type="InterPro" id="IPR023214">
    <property type="entry name" value="HAD_sf"/>
</dbReference>
<dbReference type="InterPro" id="IPR039189">
    <property type="entry name" value="Fcp1"/>
</dbReference>
<dbReference type="GO" id="GO:0008420">
    <property type="term" value="F:RNA polymerase II CTD heptapeptide repeat phosphatase activity"/>
    <property type="evidence" value="ECO:0007669"/>
    <property type="project" value="UniProtKB-UniRule"/>
</dbReference>
<evidence type="ECO:0000256" key="4">
    <source>
        <dbReference type="ARBA" id="ARBA00047761"/>
    </source>
</evidence>
<name>A0A1Y2G9A8_9FUNG</name>
<dbReference type="Gene3D" id="3.40.50.1000">
    <property type="entry name" value="HAD superfamily/HAD-like"/>
    <property type="match status" value="1"/>
</dbReference>
<dbReference type="OrthoDB" id="10249888at2759"/>
<dbReference type="FunCoup" id="A0A1Y2G9A8">
    <property type="interactions" value="342"/>
</dbReference>
<dbReference type="GO" id="GO:0005634">
    <property type="term" value="C:nucleus"/>
    <property type="evidence" value="ECO:0007669"/>
    <property type="project" value="UniProtKB-SubCell"/>
</dbReference>
<protein>
    <recommendedName>
        <fullName evidence="6">RNA polymerase II subunit A C-terminal domain phosphatase</fullName>
        <ecNumber evidence="6">3.1.3.16</ecNumber>
    </recommendedName>
</protein>
<dbReference type="EC" id="3.1.3.16" evidence="6"/>
<dbReference type="SUPFAM" id="SSF52113">
    <property type="entry name" value="BRCT domain"/>
    <property type="match status" value="1"/>
</dbReference>
<dbReference type="PANTHER" id="PTHR23081">
    <property type="entry name" value="RNA POLYMERASE II CTD PHOSPHATASE"/>
    <property type="match status" value="1"/>
</dbReference>
<evidence type="ECO:0000256" key="7">
    <source>
        <dbReference type="SAM" id="MobiDB-lite"/>
    </source>
</evidence>
<accession>A0A1Y2G9A8</accession>
<feature type="compositionally biased region" description="Basic and acidic residues" evidence="7">
    <location>
        <begin position="723"/>
        <end position="732"/>
    </location>
</feature>
<dbReference type="Pfam" id="PF00533">
    <property type="entry name" value="BRCT"/>
    <property type="match status" value="1"/>
</dbReference>
<evidence type="ECO:0000259" key="8">
    <source>
        <dbReference type="PROSITE" id="PS50172"/>
    </source>
</evidence>
<evidence type="ECO:0000256" key="6">
    <source>
        <dbReference type="RuleBase" id="RU366066"/>
    </source>
</evidence>
<organism evidence="10 11">
    <name type="scientific">Lobosporangium transversale</name>
    <dbReference type="NCBI Taxonomy" id="64571"/>
    <lineage>
        <taxon>Eukaryota</taxon>
        <taxon>Fungi</taxon>
        <taxon>Fungi incertae sedis</taxon>
        <taxon>Mucoromycota</taxon>
        <taxon>Mortierellomycotina</taxon>
        <taxon>Mortierellomycetes</taxon>
        <taxon>Mortierellales</taxon>
        <taxon>Mortierellaceae</taxon>
        <taxon>Lobosporangium</taxon>
    </lineage>
</organism>
<dbReference type="PROSITE" id="PS50172">
    <property type="entry name" value="BRCT"/>
    <property type="match status" value="1"/>
</dbReference>
<dbReference type="SUPFAM" id="SSF56784">
    <property type="entry name" value="HAD-like"/>
    <property type="match status" value="1"/>
</dbReference>
<evidence type="ECO:0000313" key="11">
    <source>
        <dbReference type="Proteomes" id="UP000193648"/>
    </source>
</evidence>
<dbReference type="InterPro" id="IPR001357">
    <property type="entry name" value="BRCT_dom"/>
</dbReference>
<dbReference type="EMBL" id="MCFF01000055">
    <property type="protein sequence ID" value="ORZ04712.1"/>
    <property type="molecule type" value="Genomic_DNA"/>
</dbReference>
<dbReference type="SMART" id="SM00577">
    <property type="entry name" value="CPDc"/>
    <property type="match status" value="1"/>
</dbReference>
<comment type="catalytic activity">
    <reaction evidence="5 6">
        <text>O-phospho-L-threonyl-[protein] + H2O = L-threonyl-[protein] + phosphate</text>
        <dbReference type="Rhea" id="RHEA:47004"/>
        <dbReference type="Rhea" id="RHEA-COMP:11060"/>
        <dbReference type="Rhea" id="RHEA-COMP:11605"/>
        <dbReference type="ChEBI" id="CHEBI:15377"/>
        <dbReference type="ChEBI" id="CHEBI:30013"/>
        <dbReference type="ChEBI" id="CHEBI:43474"/>
        <dbReference type="ChEBI" id="CHEBI:61977"/>
        <dbReference type="EC" id="3.1.3.16"/>
    </reaction>
</comment>
<dbReference type="CDD" id="cd07521">
    <property type="entry name" value="HAD_FCP1-like"/>
    <property type="match status" value="1"/>
</dbReference>
<dbReference type="InterPro" id="IPR011947">
    <property type="entry name" value="FCP1_euk"/>
</dbReference>
<dbReference type="Pfam" id="PF03031">
    <property type="entry name" value="NIF"/>
    <property type="match status" value="1"/>
</dbReference>
<comment type="catalytic activity">
    <reaction evidence="4 6">
        <text>O-phospho-L-seryl-[protein] + H2O = L-seryl-[protein] + phosphate</text>
        <dbReference type="Rhea" id="RHEA:20629"/>
        <dbReference type="Rhea" id="RHEA-COMP:9863"/>
        <dbReference type="Rhea" id="RHEA-COMP:11604"/>
        <dbReference type="ChEBI" id="CHEBI:15377"/>
        <dbReference type="ChEBI" id="CHEBI:29999"/>
        <dbReference type="ChEBI" id="CHEBI:43474"/>
        <dbReference type="ChEBI" id="CHEBI:83421"/>
        <dbReference type="EC" id="3.1.3.16"/>
    </reaction>
</comment>
<reference evidence="10 11" key="1">
    <citation type="submission" date="2016-07" db="EMBL/GenBank/DDBJ databases">
        <title>Pervasive Adenine N6-methylation of Active Genes in Fungi.</title>
        <authorList>
            <consortium name="DOE Joint Genome Institute"/>
            <person name="Mondo S.J."/>
            <person name="Dannebaum R.O."/>
            <person name="Kuo R.C."/>
            <person name="Labutti K."/>
            <person name="Haridas S."/>
            <person name="Kuo A."/>
            <person name="Salamov A."/>
            <person name="Ahrendt S.R."/>
            <person name="Lipzen A."/>
            <person name="Sullivan W."/>
            <person name="Andreopoulos W.B."/>
            <person name="Clum A."/>
            <person name="Lindquist E."/>
            <person name="Daum C."/>
            <person name="Ramamoorthy G.K."/>
            <person name="Gryganskyi A."/>
            <person name="Culley D."/>
            <person name="Magnuson J.K."/>
            <person name="James T.Y."/>
            <person name="O'Malley M.A."/>
            <person name="Stajich J.E."/>
            <person name="Spatafora J.W."/>
            <person name="Visel A."/>
            <person name="Grigoriev I.V."/>
        </authorList>
    </citation>
    <scope>NUCLEOTIDE SEQUENCE [LARGE SCALE GENOMIC DNA]</scope>
    <source>
        <strain evidence="10 11">NRRL 3116</strain>
    </source>
</reference>